<accession>A0ABP4QXB8</accession>
<evidence type="ECO:0000256" key="3">
    <source>
        <dbReference type="ARBA" id="ARBA00023052"/>
    </source>
</evidence>
<dbReference type="InterPro" id="IPR005475">
    <property type="entry name" value="Transketolase-like_Pyr-bd"/>
</dbReference>
<dbReference type="PANTHER" id="PTHR43257">
    <property type="entry name" value="PYRUVATE DEHYDROGENASE E1 COMPONENT BETA SUBUNIT"/>
    <property type="match status" value="1"/>
</dbReference>
<evidence type="ECO:0000313" key="5">
    <source>
        <dbReference type="EMBL" id="GAA1620206.1"/>
    </source>
</evidence>
<dbReference type="InterPro" id="IPR033248">
    <property type="entry name" value="Transketolase_C"/>
</dbReference>
<feature type="domain" description="Transketolase-like pyrimidine-binding" evidence="4">
    <location>
        <begin position="14"/>
        <end position="188"/>
    </location>
</feature>
<dbReference type="Proteomes" id="UP001500393">
    <property type="component" value="Unassembled WGS sequence"/>
</dbReference>
<keyword evidence="3" id="KW-0786">Thiamine pyrophosphate</keyword>
<dbReference type="SUPFAM" id="SSF52518">
    <property type="entry name" value="Thiamin diphosphate-binding fold (THDP-binding)"/>
    <property type="match status" value="1"/>
</dbReference>
<dbReference type="PANTHER" id="PTHR43257:SF2">
    <property type="entry name" value="PYRUVATE DEHYDROGENASE E1 COMPONENT SUBUNIT BETA"/>
    <property type="match status" value="1"/>
</dbReference>
<evidence type="ECO:0000259" key="4">
    <source>
        <dbReference type="SMART" id="SM00861"/>
    </source>
</evidence>
<comment type="caution">
    <text evidence="5">The sequence shown here is derived from an EMBL/GenBank/DDBJ whole genome shotgun (WGS) entry which is preliminary data.</text>
</comment>
<dbReference type="SUPFAM" id="SSF52922">
    <property type="entry name" value="TK C-terminal domain-like"/>
    <property type="match status" value="1"/>
</dbReference>
<organism evidence="5 6">
    <name type="scientific">Kribbella sancticallisti</name>
    <dbReference type="NCBI Taxonomy" id="460087"/>
    <lineage>
        <taxon>Bacteria</taxon>
        <taxon>Bacillati</taxon>
        <taxon>Actinomycetota</taxon>
        <taxon>Actinomycetes</taxon>
        <taxon>Propionibacteriales</taxon>
        <taxon>Kribbellaceae</taxon>
        <taxon>Kribbella</taxon>
    </lineage>
</organism>
<dbReference type="Pfam" id="PF02779">
    <property type="entry name" value="Transket_pyr"/>
    <property type="match status" value="1"/>
</dbReference>
<gene>
    <name evidence="5" type="ORF">GCM10009789_87350</name>
</gene>
<dbReference type="InterPro" id="IPR029061">
    <property type="entry name" value="THDP-binding"/>
</dbReference>
<dbReference type="Gene3D" id="3.40.50.970">
    <property type="match status" value="1"/>
</dbReference>
<evidence type="ECO:0000313" key="6">
    <source>
        <dbReference type="Proteomes" id="UP001500393"/>
    </source>
</evidence>
<dbReference type="EMBL" id="BAAAOS010000074">
    <property type="protein sequence ID" value="GAA1620206.1"/>
    <property type="molecule type" value="Genomic_DNA"/>
</dbReference>
<keyword evidence="2" id="KW-0560">Oxidoreductase</keyword>
<evidence type="ECO:0000256" key="2">
    <source>
        <dbReference type="ARBA" id="ARBA00023002"/>
    </source>
</evidence>
<reference evidence="6" key="1">
    <citation type="journal article" date="2019" name="Int. J. Syst. Evol. Microbiol.">
        <title>The Global Catalogue of Microorganisms (GCM) 10K type strain sequencing project: providing services to taxonomists for standard genome sequencing and annotation.</title>
        <authorList>
            <consortium name="The Broad Institute Genomics Platform"/>
            <consortium name="The Broad Institute Genome Sequencing Center for Infectious Disease"/>
            <person name="Wu L."/>
            <person name="Ma J."/>
        </authorList>
    </citation>
    <scope>NUCLEOTIDE SEQUENCE [LARGE SCALE GENOMIC DNA]</scope>
    <source>
        <strain evidence="6">JCM 14969</strain>
    </source>
</reference>
<proteinExistence type="predicted"/>
<evidence type="ECO:0000256" key="1">
    <source>
        <dbReference type="ARBA" id="ARBA00001964"/>
    </source>
</evidence>
<dbReference type="Gene3D" id="3.40.50.920">
    <property type="match status" value="1"/>
</dbReference>
<dbReference type="InterPro" id="IPR009014">
    <property type="entry name" value="Transketo_C/PFOR_II"/>
</dbReference>
<dbReference type="RefSeq" id="WP_344222714.1">
    <property type="nucleotide sequence ID" value="NZ_BAAAOS010000074.1"/>
</dbReference>
<comment type="cofactor">
    <cofactor evidence="1">
        <name>thiamine diphosphate</name>
        <dbReference type="ChEBI" id="CHEBI:58937"/>
    </cofactor>
</comment>
<protein>
    <submittedName>
        <fullName evidence="5">Alpha-ketoacid dehydrogenase subunit beta</fullName>
    </submittedName>
</protein>
<keyword evidence="6" id="KW-1185">Reference proteome</keyword>
<dbReference type="SMART" id="SM00861">
    <property type="entry name" value="Transket_pyr"/>
    <property type="match status" value="1"/>
</dbReference>
<dbReference type="Pfam" id="PF02780">
    <property type="entry name" value="Transketolase_C"/>
    <property type="match status" value="1"/>
</dbReference>
<sequence length="335" mass="35265">MTRVSAPTVQEVQTTFAEALCAAHEDAMRLDPSIVLLGQDIRAGFPFGATKGLVDEFGPDRVINTPISEAATMGCGVGAALAGIRPVVEVDFSGFLLLGLDQLVNNGAKLRYMSGDQVSIPLVVRVGQGPLGSFAAQHSQTQHAYLAAVPGLTVLAPATVQAAYDALRWALVHDDPVVVLEDMRLYRQQGTLVRGLAPDDITSTLHREGTSLSVVTYGHGVILALQAAKVLAAEGIEVEVLGLNSLAPLDVAGIASTARHTRRVLCLADDPPLFGVAATIAMVAGTEAHDVLRAPVLSLGSRPVPTPYAPDLERLVFPTVEGVVEAARRLHGWEE</sequence>
<name>A0ABP4QXB8_9ACTN</name>